<feature type="compositionally biased region" description="Polar residues" evidence="30">
    <location>
        <begin position="1271"/>
        <end position="1283"/>
    </location>
</feature>
<dbReference type="PROSITE" id="PS50082">
    <property type="entry name" value="WD_REPEATS_2"/>
    <property type="match status" value="3"/>
</dbReference>
<dbReference type="InterPro" id="IPR015943">
    <property type="entry name" value="WD40/YVTN_repeat-like_dom_sf"/>
</dbReference>
<evidence type="ECO:0000256" key="22">
    <source>
        <dbReference type="ARBA" id="ARBA00023242"/>
    </source>
</evidence>
<dbReference type="CDD" id="cd09908">
    <property type="entry name" value="H3TH_EXO1"/>
    <property type="match status" value="1"/>
</dbReference>
<dbReference type="InterPro" id="IPR027731">
    <property type="entry name" value="MAP1A/MAP1B_LC3C"/>
</dbReference>
<evidence type="ECO:0000256" key="29">
    <source>
        <dbReference type="PROSITE-ProRule" id="PRU00221"/>
    </source>
</evidence>
<keyword evidence="9" id="KW-0479">Metal-binding</keyword>
<evidence type="ECO:0000256" key="16">
    <source>
        <dbReference type="ARBA" id="ARBA00022842"/>
    </source>
</evidence>
<dbReference type="PANTHER" id="PTHR44324:SF2">
    <property type="entry name" value="WD REPEAT-CONTAINING PROTEIN 64"/>
    <property type="match status" value="1"/>
</dbReference>
<dbReference type="InterPro" id="IPR006086">
    <property type="entry name" value="XPG-I_dom"/>
</dbReference>
<comment type="similarity">
    <text evidence="4">Belongs to the ATG8 family.</text>
</comment>
<evidence type="ECO:0000256" key="26">
    <source>
        <dbReference type="ARBA" id="ARBA00037868"/>
    </source>
</evidence>
<dbReference type="EMBL" id="JAEMGP010000012">
    <property type="protein sequence ID" value="KAG5202250.1"/>
    <property type="molecule type" value="Genomic_DNA"/>
</dbReference>
<feature type="compositionally biased region" description="Basic and acidic residues" evidence="30">
    <location>
        <begin position="1363"/>
        <end position="1375"/>
    </location>
</feature>
<dbReference type="CDD" id="cd17236">
    <property type="entry name" value="Ubl_ATG8_MAP1LC3C"/>
    <property type="match status" value="1"/>
</dbReference>
<dbReference type="InterPro" id="IPR029071">
    <property type="entry name" value="Ubiquitin-like_domsf"/>
</dbReference>
<dbReference type="FunFam" id="3.40.50.1010:FF:000096">
    <property type="entry name" value="Exonuclease 1"/>
    <property type="match status" value="1"/>
</dbReference>
<evidence type="ECO:0000256" key="28">
    <source>
        <dbReference type="PIRSR" id="PIRSR604241-50"/>
    </source>
</evidence>
<accession>A0A835ZUR2</accession>
<evidence type="ECO:0000256" key="13">
    <source>
        <dbReference type="ARBA" id="ARBA00022769"/>
    </source>
</evidence>
<dbReference type="InterPro" id="IPR037315">
    <property type="entry name" value="EXO1_H3TH"/>
</dbReference>
<dbReference type="GO" id="GO:0003677">
    <property type="term" value="F:DNA binding"/>
    <property type="evidence" value="ECO:0007669"/>
    <property type="project" value="UniProtKB-KW"/>
</dbReference>
<dbReference type="Pfam" id="PF00867">
    <property type="entry name" value="XPG_I"/>
    <property type="match status" value="1"/>
</dbReference>
<comment type="cofactor">
    <cofactor evidence="1">
        <name>Mg(2+)</name>
        <dbReference type="ChEBI" id="CHEBI:18420"/>
    </cofactor>
</comment>
<evidence type="ECO:0000256" key="25">
    <source>
        <dbReference type="ARBA" id="ARBA00031638"/>
    </source>
</evidence>
<dbReference type="PROSITE" id="PS00842">
    <property type="entry name" value="XPG_2"/>
    <property type="match status" value="1"/>
</dbReference>
<keyword evidence="16" id="KW-0460">Magnesium</keyword>
<keyword evidence="22" id="KW-0539">Nucleus</keyword>
<keyword evidence="10" id="KW-0677">Repeat</keyword>
<evidence type="ECO:0000256" key="21">
    <source>
        <dbReference type="ARBA" id="ARBA00023204"/>
    </source>
</evidence>
<dbReference type="InterPro" id="IPR019974">
    <property type="entry name" value="XPG_CS"/>
</dbReference>
<dbReference type="PROSITE" id="PS00841">
    <property type="entry name" value="XPG_1"/>
    <property type="match status" value="1"/>
</dbReference>
<dbReference type="SUPFAM" id="SSF50978">
    <property type="entry name" value="WD40 repeat-like"/>
    <property type="match status" value="1"/>
</dbReference>
<keyword evidence="7" id="KW-0963">Cytoplasm</keyword>
<dbReference type="InterPro" id="IPR006085">
    <property type="entry name" value="XPG_DNA_repair_N"/>
</dbReference>
<evidence type="ECO:0000256" key="9">
    <source>
        <dbReference type="ARBA" id="ARBA00022723"/>
    </source>
</evidence>
<dbReference type="Pfam" id="PF00400">
    <property type="entry name" value="WD40"/>
    <property type="match status" value="1"/>
</dbReference>
<comment type="function">
    <text evidence="27">5'-&gt;3' double-stranded DNA exonuclease which may also contain a cryptic 3'-&gt;5' double-stranded DNA exonuclease activity. Also exhibits endonuclease activity against 5'-overhanging flap structures similar to those generated by displacement synthesis when DNA polymerase encounters the 5'-end of a downstream Okazaki fragment. Required for DNA mismatch repair (MMR).</text>
</comment>
<dbReference type="SMART" id="SM00485">
    <property type="entry name" value="XPGN"/>
    <property type="match status" value="1"/>
</dbReference>
<feature type="compositionally biased region" description="Low complexity" evidence="30">
    <location>
        <begin position="457"/>
        <end position="477"/>
    </location>
</feature>
<dbReference type="SUPFAM" id="SSF47807">
    <property type="entry name" value="5' to 3' exonuclease, C-terminal subdomain"/>
    <property type="match status" value="1"/>
</dbReference>
<dbReference type="GO" id="GO:0005634">
    <property type="term" value="C:nucleus"/>
    <property type="evidence" value="ECO:0007669"/>
    <property type="project" value="UniProtKB-SubCell"/>
</dbReference>
<feature type="region of interest" description="Disordered" evidence="30">
    <location>
        <begin position="1324"/>
        <end position="1420"/>
    </location>
</feature>
<keyword evidence="18" id="KW-0072">Autophagy</keyword>
<evidence type="ECO:0000256" key="1">
    <source>
        <dbReference type="ARBA" id="ARBA00001946"/>
    </source>
</evidence>
<evidence type="ECO:0000256" key="11">
    <source>
        <dbReference type="ARBA" id="ARBA00022759"/>
    </source>
</evidence>
<keyword evidence="23 28" id="KW-0449">Lipoprotein</keyword>
<keyword evidence="14" id="KW-0378">Hydrolase</keyword>
<dbReference type="GO" id="GO:0006281">
    <property type="term" value="P:DNA repair"/>
    <property type="evidence" value="ECO:0007669"/>
    <property type="project" value="UniProtKB-KW"/>
</dbReference>
<dbReference type="SMART" id="SM00279">
    <property type="entry name" value="HhH2"/>
    <property type="match status" value="1"/>
</dbReference>
<evidence type="ECO:0000256" key="5">
    <source>
        <dbReference type="ARBA" id="ARBA00010563"/>
    </source>
</evidence>
<evidence type="ECO:0000256" key="4">
    <source>
        <dbReference type="ARBA" id="ARBA00007293"/>
    </source>
</evidence>
<dbReference type="GO" id="GO:0012505">
    <property type="term" value="C:endomembrane system"/>
    <property type="evidence" value="ECO:0007669"/>
    <property type="project" value="UniProtKB-SubCell"/>
</dbReference>
<dbReference type="SMART" id="SM00320">
    <property type="entry name" value="WD40"/>
    <property type="match status" value="8"/>
</dbReference>
<keyword evidence="29" id="KW-0853">WD repeat</keyword>
<dbReference type="CDD" id="cd09857">
    <property type="entry name" value="PIN_EXO1"/>
    <property type="match status" value="1"/>
</dbReference>
<evidence type="ECO:0000256" key="6">
    <source>
        <dbReference type="ARBA" id="ARBA00020324"/>
    </source>
</evidence>
<dbReference type="InterPro" id="IPR004241">
    <property type="entry name" value="Atg8-like"/>
</dbReference>
<evidence type="ECO:0000256" key="8">
    <source>
        <dbReference type="ARBA" id="ARBA00022722"/>
    </source>
</evidence>
<evidence type="ECO:0000256" key="19">
    <source>
        <dbReference type="ARBA" id="ARBA00023125"/>
    </source>
</evidence>
<dbReference type="Proteomes" id="UP000664991">
    <property type="component" value="Unassembled WGS sequence"/>
</dbReference>
<keyword evidence="8" id="KW-0540">Nuclease</keyword>
<feature type="region of interest" description="Disordered" evidence="30">
    <location>
        <begin position="1241"/>
        <end position="1285"/>
    </location>
</feature>
<evidence type="ECO:0000256" key="23">
    <source>
        <dbReference type="ARBA" id="ARBA00023288"/>
    </source>
</evidence>
<comment type="similarity">
    <text evidence="5">Belongs to the XPG/RAD2 endonuclease family. EXO1 subfamily.</text>
</comment>
<feature type="domain" description="XPG-I" evidence="31">
    <location>
        <begin position="857"/>
        <end position="927"/>
    </location>
</feature>
<dbReference type="PROSITE" id="PS50294">
    <property type="entry name" value="WD_REPEATS_REGION"/>
    <property type="match status" value="1"/>
</dbReference>
<dbReference type="Gene3D" id="3.10.20.90">
    <property type="entry name" value="Phosphatidylinositol 3-kinase Catalytic Subunit, Chain A, domain 1"/>
    <property type="match status" value="1"/>
</dbReference>
<gene>
    <name evidence="33" type="ORF">JEQ12_003640</name>
</gene>
<proteinExistence type="inferred from homology"/>
<evidence type="ECO:0000259" key="32">
    <source>
        <dbReference type="SMART" id="SM00485"/>
    </source>
</evidence>
<feature type="compositionally biased region" description="Polar residues" evidence="30">
    <location>
        <begin position="1327"/>
        <end position="1338"/>
    </location>
</feature>
<dbReference type="PRINTS" id="PR00853">
    <property type="entry name" value="XPGRADSUPER"/>
</dbReference>
<evidence type="ECO:0000256" key="7">
    <source>
        <dbReference type="ARBA" id="ARBA00022490"/>
    </source>
</evidence>
<dbReference type="Gene3D" id="1.10.150.20">
    <property type="entry name" value="5' to 3' exonuclease, C-terminal subdomain"/>
    <property type="match status" value="1"/>
</dbReference>
<dbReference type="InterPro" id="IPR044752">
    <property type="entry name" value="PIN-like_EXO1"/>
</dbReference>
<dbReference type="InterPro" id="IPR036322">
    <property type="entry name" value="WD40_repeat_dom_sf"/>
</dbReference>
<evidence type="ECO:0000256" key="10">
    <source>
        <dbReference type="ARBA" id="ARBA00022737"/>
    </source>
</evidence>
<protein>
    <recommendedName>
        <fullName evidence="6">Exonuclease 1</fullName>
    </recommendedName>
    <alternativeName>
        <fullName evidence="25">Exonuclease I</fullName>
    </alternativeName>
</protein>
<dbReference type="GO" id="GO:0004519">
    <property type="term" value="F:endonuclease activity"/>
    <property type="evidence" value="ECO:0007669"/>
    <property type="project" value="UniProtKB-KW"/>
</dbReference>
<evidence type="ECO:0000256" key="12">
    <source>
        <dbReference type="ARBA" id="ARBA00022763"/>
    </source>
</evidence>
<feature type="region of interest" description="Disordered" evidence="30">
    <location>
        <begin position="1469"/>
        <end position="1488"/>
    </location>
</feature>
<evidence type="ECO:0000256" key="15">
    <source>
        <dbReference type="ARBA" id="ARBA00022839"/>
    </source>
</evidence>
<dbReference type="Pfam" id="PF02991">
    <property type="entry name" value="ATG8"/>
    <property type="match status" value="1"/>
</dbReference>
<dbReference type="Pfam" id="PF00752">
    <property type="entry name" value="XPG_N"/>
    <property type="match status" value="1"/>
</dbReference>
<keyword evidence="20" id="KW-0472">Membrane</keyword>
<feature type="repeat" description="WD" evidence="29">
    <location>
        <begin position="95"/>
        <end position="136"/>
    </location>
</feature>
<keyword evidence="12" id="KW-0227">DNA damage</keyword>
<dbReference type="GO" id="GO:0031410">
    <property type="term" value="C:cytoplasmic vesicle"/>
    <property type="evidence" value="ECO:0007669"/>
    <property type="project" value="UniProtKB-KW"/>
</dbReference>
<comment type="subcellular location">
    <subcellularLocation>
        <location evidence="3">Cytoplasmic vesicle</location>
        <location evidence="3">Autophagosome</location>
    </subcellularLocation>
    <subcellularLocation>
        <location evidence="26">Endomembrane system</location>
        <topology evidence="26">Lipid-anchor</topology>
    </subcellularLocation>
    <subcellularLocation>
        <location evidence="2">Nucleus</location>
    </subcellularLocation>
</comment>
<evidence type="ECO:0000256" key="3">
    <source>
        <dbReference type="ARBA" id="ARBA00004419"/>
    </source>
</evidence>
<dbReference type="FunFam" id="3.10.20.90:FF:000149">
    <property type="entry name" value="microtubule-associated proteins 1A/1B light chain 3C"/>
    <property type="match status" value="1"/>
</dbReference>
<evidence type="ECO:0000256" key="30">
    <source>
        <dbReference type="SAM" id="MobiDB-lite"/>
    </source>
</evidence>
<dbReference type="InterPro" id="IPR001680">
    <property type="entry name" value="WD40_rpt"/>
</dbReference>
<name>A0A835ZUR2_SHEEP</name>
<dbReference type="SUPFAM" id="SSF54236">
    <property type="entry name" value="Ubiquitin-like"/>
    <property type="match status" value="1"/>
</dbReference>
<feature type="repeat" description="WD" evidence="29">
    <location>
        <begin position="229"/>
        <end position="270"/>
    </location>
</feature>
<dbReference type="GO" id="GO:0005776">
    <property type="term" value="C:autophagosome"/>
    <property type="evidence" value="ECO:0007669"/>
    <property type="project" value="UniProtKB-SubCell"/>
</dbReference>
<keyword evidence="11" id="KW-0255">Endonuclease</keyword>
<keyword evidence="17" id="KW-0267">Excision nuclease</keyword>
<keyword evidence="21" id="KW-0234">DNA repair</keyword>
<dbReference type="FunFam" id="1.10.150.20:FF:000011">
    <property type="entry name" value="exonuclease 1"/>
    <property type="match status" value="1"/>
</dbReference>
<feature type="region of interest" description="Disordered" evidence="30">
    <location>
        <begin position="457"/>
        <end position="516"/>
    </location>
</feature>
<dbReference type="PANTHER" id="PTHR44324">
    <property type="entry name" value="WD40 REPEAT DOMAIN 95"/>
    <property type="match status" value="1"/>
</dbReference>
<sequence length="1673" mass="189047">MLHVKRKLHNDWVMKIRYIPALNCFGSCSLDNVHSLVLESLKRIEDNLPVREFAMPRGANTFCYCMKANVIVTGGDDKVLRLWHPNISTKPVGKLVGHMFSITEIVTNEKEQHVISLSSAKVFRVWDIQTLSLLQVFHDSQGGPGDMQIYSMIFDSNHRMLITGSSVMDMYPLTRMIQDTKQVPHTHEREINVMLYNKYFHQVLTICSESIIKVWELETGLQIYQILDPHGFNVELTAAATDESGFLFATGAYNGTVKIWDFGSGQELKVLPEGKDWKEEEHWLHRLIFLKAQEKHQYLLLSLERNGKIRMIQGKEDDIYLAVIWELPDVVPVLQNGNRIVHLRVSTKERSMAIPFPDVELIVEKNFSQRVGNSAVSIEVNCIDLLQIEGYNLIAAGTLNGVIILWNFVTSTVKEVYRPEDCFTVDPDLDPKRFRINDILFLFRNPECVRRSSQDSVCSSSQCDSSKGPQSSKGSKQSIHESEVKGEQTDVAMREQQPVDKKPPGGTNETDTQPPPILVTAHEDGHLRLWTMEGRLLKDILPFTKHAAISLTSLFTDSCARILLTGNTEGHVILCSISSFLESPHDEKKFKQLLAWRAHSLEIVQIIYVEEKQVVLTASIDGSVRLWHALNGHYCGYFGQRRTFELSQTSDFILPCDVTEYPIEIKEESKFTEKKLTYEYPLVFDRQRWQKMSSMSLLFRRTPPKAFEVEHDFKFFKSLSSPKIRKHALEGFMTENREAGIVFGSLPIYRKHKGNLQMAFMERRREAMFNMKKYVGFCMKFVNMLLSHGIKPILVFDGCTLPSKKEVEKSRRERRQANLLKGKQLLREGKVSEARECFTRSINITHTMAHNVIKAARSQGVDCLVAPYEADAQLAYLNKAGIVQAVITEDSDLLAFGCKKVILKMDQFGNGLEVDQARLGMCKQLGDVFTEEKFRYMCILSGCDYLSSLRGIGLAKACKLLRLANNPDILKVIRKIGHYLKMNITVPEDYIKGFIRANNTFLYQLVFDPIERKLIPLNAYEDDVDPKTLSYAGQYVDDSIALQIALGNKDINTLEQIDDYNPDTAMLAQSRSHSWTDRACQKSSNINSIWHRNYCPRRELDIVSDTTKVKENPSTVGIKQVISTKGLNLPRKSSIVKRPRSEELSEDDMMDQYSTSFTKKIKNNSCEGNKSLKSSELFMPDLVDGTTIKKSLSTPPTTRNKFATFLQRKNEESGAVVVPGTRSRFFSNSLDSADCISKKASSQPLAETAVTDKETDAGEPDCLEDKKLGDTSVSHNSSEQTPDGVTVMAEESQSFKTSAFTRTISPPTLGTLRSCFSWSGSLGDISRTPSPSPSTALQQFRRKSDSSTSLPENIEMSDVAPLKSDESSDESHPLHDVGCSSQSQESMDLSPHNLNASKLSQPSSKDSDSEESDCNFKSLDKQGNQKSKLHLFDFSKKDTLLRNKIPGLYKSSSVDSLSTTKIKPLVPARASGLSKKPSSIHKRNHHNAENKPGLQIKINELWKNFVFKKDSEKLPSCKKPDPLSPVKDNIQLTPEEEDIFNNSESTRREEVAGIRVKFPGKIPVIVERYPREKFLPRLDKTKFLVPQELTMTQFLSVIRSRMVLGATEAFYLLVNNKSLGSMNVTMAEIYRDYKDEDGFVYMTYASQEMFGCLGSAAPEDGSSLGEDRPCHPL</sequence>
<keyword evidence="15" id="KW-0269">Exonuclease</keyword>
<dbReference type="SUPFAM" id="SSF88723">
    <property type="entry name" value="PIN domain-like"/>
    <property type="match status" value="1"/>
</dbReference>
<keyword evidence="19" id="KW-0238">DNA-binding</keyword>
<feature type="lipid moiety-binding region" description="Phosphatidylserine amidated glycine; alternate" evidence="28">
    <location>
        <position position="1651"/>
    </location>
</feature>
<comment type="caution">
    <text evidence="33">The sequence shown here is derived from an EMBL/GenBank/DDBJ whole genome shotgun (WGS) entry which is preliminary data.</text>
</comment>
<dbReference type="SMART" id="SM00484">
    <property type="entry name" value="XPGI"/>
    <property type="match status" value="1"/>
</dbReference>
<keyword evidence="13" id="KW-0228">DNA excision</keyword>
<evidence type="ECO:0000313" key="34">
    <source>
        <dbReference type="Proteomes" id="UP000664991"/>
    </source>
</evidence>
<evidence type="ECO:0000256" key="14">
    <source>
        <dbReference type="ARBA" id="ARBA00022801"/>
    </source>
</evidence>
<keyword evidence="24" id="KW-0968">Cytoplasmic vesicle</keyword>
<organism evidence="33 34">
    <name type="scientific">Ovis aries</name>
    <name type="common">Sheep</name>
    <dbReference type="NCBI Taxonomy" id="9940"/>
    <lineage>
        <taxon>Eukaryota</taxon>
        <taxon>Metazoa</taxon>
        <taxon>Chordata</taxon>
        <taxon>Craniata</taxon>
        <taxon>Vertebrata</taxon>
        <taxon>Euteleostomi</taxon>
        <taxon>Mammalia</taxon>
        <taxon>Eutheria</taxon>
        <taxon>Laurasiatheria</taxon>
        <taxon>Artiodactyla</taxon>
        <taxon>Ruminantia</taxon>
        <taxon>Pecora</taxon>
        <taxon>Bovidae</taxon>
        <taxon>Caprinae</taxon>
        <taxon>Ovis</taxon>
    </lineage>
</organism>
<dbReference type="InterPro" id="IPR036279">
    <property type="entry name" value="5-3_exonuclease_C_sf"/>
</dbReference>
<evidence type="ECO:0000313" key="33">
    <source>
        <dbReference type="EMBL" id="KAG5202250.1"/>
    </source>
</evidence>
<feature type="compositionally biased region" description="Basic and acidic residues" evidence="30">
    <location>
        <begin position="478"/>
        <end position="488"/>
    </location>
</feature>
<feature type="domain" description="XPG N-terminal" evidence="32">
    <location>
        <begin position="727"/>
        <end position="818"/>
    </location>
</feature>
<feature type="compositionally biased region" description="Polar residues" evidence="30">
    <location>
        <begin position="1379"/>
        <end position="1396"/>
    </location>
</feature>
<dbReference type="GO" id="GO:0046872">
    <property type="term" value="F:metal ion binding"/>
    <property type="evidence" value="ECO:0007669"/>
    <property type="project" value="UniProtKB-KW"/>
</dbReference>
<reference evidence="33 34" key="1">
    <citation type="submission" date="2020-12" db="EMBL/GenBank/DDBJ databases">
        <title>De novo assembly of Tibetan sheep genome.</title>
        <authorList>
            <person name="Li X."/>
        </authorList>
    </citation>
    <scope>NUCLEOTIDE SEQUENCE [LARGE SCALE GENOMIC DNA]</scope>
    <source>
        <tissue evidence="33">Heart</tissue>
    </source>
</reference>
<dbReference type="GO" id="GO:0035312">
    <property type="term" value="F:5'-3' DNA exonuclease activity"/>
    <property type="evidence" value="ECO:0007669"/>
    <property type="project" value="InterPro"/>
</dbReference>
<dbReference type="InterPro" id="IPR006084">
    <property type="entry name" value="XPG/Rad2"/>
</dbReference>
<dbReference type="Gene3D" id="2.130.10.10">
    <property type="entry name" value="YVTN repeat-like/Quinoprotein amine dehydrogenase"/>
    <property type="match status" value="3"/>
</dbReference>
<dbReference type="InterPro" id="IPR051242">
    <property type="entry name" value="WD-EF-hand_domain"/>
</dbReference>
<evidence type="ECO:0000256" key="18">
    <source>
        <dbReference type="ARBA" id="ARBA00023006"/>
    </source>
</evidence>
<evidence type="ECO:0000256" key="2">
    <source>
        <dbReference type="ARBA" id="ARBA00004123"/>
    </source>
</evidence>
<evidence type="ECO:0000256" key="17">
    <source>
        <dbReference type="ARBA" id="ARBA00022881"/>
    </source>
</evidence>
<evidence type="ECO:0000256" key="24">
    <source>
        <dbReference type="ARBA" id="ARBA00023329"/>
    </source>
</evidence>
<dbReference type="InterPro" id="IPR008918">
    <property type="entry name" value="HhH2"/>
</dbReference>
<dbReference type="InterPro" id="IPR029060">
    <property type="entry name" value="PIN-like_dom_sf"/>
</dbReference>
<evidence type="ECO:0000256" key="27">
    <source>
        <dbReference type="ARBA" id="ARBA00055562"/>
    </source>
</evidence>
<evidence type="ECO:0000256" key="20">
    <source>
        <dbReference type="ARBA" id="ARBA00023136"/>
    </source>
</evidence>
<evidence type="ECO:0000259" key="31">
    <source>
        <dbReference type="SMART" id="SM00484"/>
    </source>
</evidence>
<dbReference type="GO" id="GO:0016236">
    <property type="term" value="P:macroautophagy"/>
    <property type="evidence" value="ECO:0007669"/>
    <property type="project" value="UniProtKB-ARBA"/>
</dbReference>
<feature type="repeat" description="WD" evidence="29">
    <location>
        <begin position="596"/>
        <end position="627"/>
    </location>
</feature>
<dbReference type="Gene3D" id="3.40.50.1010">
    <property type="entry name" value="5'-nuclease"/>
    <property type="match status" value="1"/>
</dbReference>